<evidence type="ECO:0000256" key="1">
    <source>
        <dbReference type="SAM" id="MobiDB-lite"/>
    </source>
</evidence>
<evidence type="ECO:0000313" key="3">
    <source>
        <dbReference type="Proteomes" id="UP000019763"/>
    </source>
</evidence>
<accession>A0A023BC72</accession>
<dbReference type="VEuPathDB" id="CryptoDB:GNI_018360"/>
<dbReference type="Gene3D" id="2.30.30.140">
    <property type="match status" value="1"/>
</dbReference>
<dbReference type="Proteomes" id="UP000019763">
    <property type="component" value="Unassembled WGS sequence"/>
</dbReference>
<evidence type="ECO:0000313" key="2">
    <source>
        <dbReference type="EMBL" id="EZG81694.1"/>
    </source>
</evidence>
<organism evidence="2 3">
    <name type="scientific">Gregarina niphandrodes</name>
    <name type="common">Septate eugregarine</name>
    <dbReference type="NCBI Taxonomy" id="110365"/>
    <lineage>
        <taxon>Eukaryota</taxon>
        <taxon>Sar</taxon>
        <taxon>Alveolata</taxon>
        <taxon>Apicomplexa</taxon>
        <taxon>Conoidasida</taxon>
        <taxon>Gregarinasina</taxon>
        <taxon>Eugregarinorida</taxon>
        <taxon>Gregarinidae</taxon>
        <taxon>Gregarina</taxon>
    </lineage>
</organism>
<reference evidence="2" key="1">
    <citation type="submission" date="2013-12" db="EMBL/GenBank/DDBJ databases">
        <authorList>
            <person name="Omoto C.K."/>
            <person name="Sibley D."/>
            <person name="Venepally P."/>
            <person name="Hadjithomas M."/>
            <person name="Karamycheva S."/>
            <person name="Brunk B."/>
            <person name="Roos D."/>
            <person name="Caler E."/>
            <person name="Lorenzi H."/>
        </authorList>
    </citation>
    <scope>NUCLEOTIDE SEQUENCE</scope>
</reference>
<comment type="caution">
    <text evidence="2">The sequence shown here is derived from an EMBL/GenBank/DDBJ whole genome shotgun (WGS) entry which is preliminary data.</text>
</comment>
<proteinExistence type="predicted"/>
<name>A0A023BC72_GRENI</name>
<feature type="region of interest" description="Disordered" evidence="1">
    <location>
        <begin position="51"/>
        <end position="79"/>
    </location>
</feature>
<dbReference type="AlphaFoldDB" id="A0A023BC72"/>
<evidence type="ECO:0008006" key="4">
    <source>
        <dbReference type="Google" id="ProtNLM"/>
    </source>
</evidence>
<dbReference type="GeneID" id="22910927"/>
<dbReference type="SUPFAM" id="SSF63748">
    <property type="entry name" value="Tudor/PWWP/MBT"/>
    <property type="match status" value="1"/>
</dbReference>
<keyword evidence="3" id="KW-1185">Reference proteome</keyword>
<protein>
    <recommendedName>
        <fullName evidence="4">Tudor domain-containing protein</fullName>
    </recommendedName>
</protein>
<dbReference type="EMBL" id="AFNH02000134">
    <property type="protein sequence ID" value="EZG81694.1"/>
    <property type="molecule type" value="Genomic_DNA"/>
</dbReference>
<dbReference type="RefSeq" id="XP_011134200.1">
    <property type="nucleotide sequence ID" value="XM_011135898.1"/>
</dbReference>
<sequence length="236" mass="26466">MEAEKLAEFHANLEAIQEVLQDDPTNEELLSVKRDLEEVIRYYTESAGGISKAAASQDPTKGDFARENAPSGAREETLKGDEMTNKAKGLIGRTCVISSDFKHGTISSLGELDADSGMPKTILVRLLDDAGTVKELDVAKVRLINQCDPSSFEEGSEMQALYNDGVWYDCTIKKIRVSRVVVYYQDYDEEDELPLDRVSLRSYVTPYSMLPPILCYLHWLFCLTCYVTTPGFQLRV</sequence>
<dbReference type="CDD" id="cd04508">
    <property type="entry name" value="Tudor_SF"/>
    <property type="match status" value="1"/>
</dbReference>
<gene>
    <name evidence="2" type="ORF">GNI_018360</name>
</gene>
<dbReference type="OrthoDB" id="79171at2759"/>